<dbReference type="InterPro" id="IPR050740">
    <property type="entry name" value="Aldehyde_DH_Superfamily"/>
</dbReference>
<keyword evidence="1" id="KW-0560">Oxidoreductase</keyword>
<comment type="caution">
    <text evidence="3">The sequence shown here is derived from an EMBL/GenBank/DDBJ whole genome shotgun (WGS) entry which is preliminary data.</text>
</comment>
<dbReference type="PANTHER" id="PTHR43353">
    <property type="entry name" value="SUCCINATE-SEMIALDEHYDE DEHYDROGENASE, MITOCHONDRIAL"/>
    <property type="match status" value="1"/>
</dbReference>
<dbReference type="Gene3D" id="3.40.309.10">
    <property type="entry name" value="Aldehyde Dehydrogenase, Chain A, domain 2"/>
    <property type="match status" value="1"/>
</dbReference>
<gene>
    <name evidence="3" type="ORF">HLH27_10915</name>
</gene>
<dbReference type="GO" id="GO:0016620">
    <property type="term" value="F:oxidoreductase activity, acting on the aldehyde or oxo group of donors, NAD or NADP as acceptor"/>
    <property type="evidence" value="ECO:0007669"/>
    <property type="project" value="InterPro"/>
</dbReference>
<dbReference type="AlphaFoldDB" id="A0A7W4PT28"/>
<dbReference type="InterPro" id="IPR016161">
    <property type="entry name" value="Ald_DH/histidinol_DH"/>
</dbReference>
<dbReference type="Pfam" id="PF00171">
    <property type="entry name" value="Aldedh"/>
    <property type="match status" value="1"/>
</dbReference>
<evidence type="ECO:0000256" key="1">
    <source>
        <dbReference type="ARBA" id="ARBA00023002"/>
    </source>
</evidence>
<evidence type="ECO:0000313" key="3">
    <source>
        <dbReference type="EMBL" id="MBB2205526.1"/>
    </source>
</evidence>
<feature type="domain" description="Aldehyde dehydrogenase" evidence="2">
    <location>
        <begin position="23"/>
        <end position="461"/>
    </location>
</feature>
<dbReference type="InterPro" id="IPR016162">
    <property type="entry name" value="Ald_DH_N"/>
</dbReference>
<dbReference type="SUPFAM" id="SSF53720">
    <property type="entry name" value="ALDH-like"/>
    <property type="match status" value="1"/>
</dbReference>
<dbReference type="Proteomes" id="UP000540556">
    <property type="component" value="Unassembled WGS sequence"/>
</dbReference>
<name>A0A7W4PT28_9PROT</name>
<dbReference type="InterPro" id="IPR015590">
    <property type="entry name" value="Aldehyde_DH_dom"/>
</dbReference>
<keyword evidence="4" id="KW-1185">Reference proteome</keyword>
<dbReference type="InterPro" id="IPR016163">
    <property type="entry name" value="Ald_DH_C"/>
</dbReference>
<reference evidence="3 4" key="1">
    <citation type="submission" date="2020-04" db="EMBL/GenBank/DDBJ databases">
        <title>Description of novel Gluconacetobacter.</title>
        <authorList>
            <person name="Sombolestani A."/>
        </authorList>
    </citation>
    <scope>NUCLEOTIDE SEQUENCE [LARGE SCALE GENOMIC DNA]</scope>
    <source>
        <strain evidence="3 4">LMG 27800</strain>
    </source>
</reference>
<dbReference type="PANTHER" id="PTHR43353:SF3">
    <property type="entry name" value="ALDEHYDE DEHYDROGENASE-RELATED"/>
    <property type="match status" value="1"/>
</dbReference>
<sequence>MLPAPSAITGDLLIGFDTVRTDATFTATDPATGLPLPGLFSCAAAGHVQRAAALAARAFDPYRLRPVADRAAFLEAIADTIAALGDVLTDRACAETGLPRARIVGETARTTGQLRLFADLVRAGLDALPRLDGARPDRRPLPRADLRQGHVGLGPVAVFGAGNFPLAFSVAGGDTASALAAGCPVVARAHPAHPGTGELVGRAILHAARQCDMPEGVFSLLGGPDHAPGAQLVADPHIAAVGFTGSRAGGLALMRLAAARPVPIPVFAEMSSINPVYLLPGALANGAAEIAQGFAASLTAGSGQFCTNPGLLVAVEGPDLEAFVATAAARLAESPGAPMLTAGIHRAFDAGVRRLADTPGVSLLARGPHNDGPNRCRAALFRTDAQTFAAHPHLAEEVFGAVSLLVACPDMAAMQALTERLEGQLTATLWLAEDDLPAARALMPVLERKAGRILANGWPTGVEVCPAMVHGGPFPATSDGRSTSVGTGAIERFLRPVCYQDLPRALLPERLRDDAPSGRPCLRDGALVPA</sequence>
<evidence type="ECO:0000259" key="2">
    <source>
        <dbReference type="Pfam" id="PF00171"/>
    </source>
</evidence>
<dbReference type="RefSeq" id="WP_182950046.1">
    <property type="nucleotide sequence ID" value="NZ_JABEQK010000007.1"/>
</dbReference>
<dbReference type="CDD" id="cd07129">
    <property type="entry name" value="ALDH_KGSADH"/>
    <property type="match status" value="1"/>
</dbReference>
<proteinExistence type="predicted"/>
<dbReference type="Gene3D" id="3.40.605.10">
    <property type="entry name" value="Aldehyde Dehydrogenase, Chain A, domain 1"/>
    <property type="match status" value="1"/>
</dbReference>
<evidence type="ECO:0000313" key="4">
    <source>
        <dbReference type="Proteomes" id="UP000540556"/>
    </source>
</evidence>
<dbReference type="EMBL" id="JABEQK010000007">
    <property type="protein sequence ID" value="MBB2205526.1"/>
    <property type="molecule type" value="Genomic_DNA"/>
</dbReference>
<organism evidence="3 4">
    <name type="scientific">Gluconacetobacter takamatsuzukensis</name>
    <dbReference type="NCBI Taxonomy" id="1286190"/>
    <lineage>
        <taxon>Bacteria</taxon>
        <taxon>Pseudomonadati</taxon>
        <taxon>Pseudomonadota</taxon>
        <taxon>Alphaproteobacteria</taxon>
        <taxon>Acetobacterales</taxon>
        <taxon>Acetobacteraceae</taxon>
        <taxon>Gluconacetobacter</taxon>
    </lineage>
</organism>
<protein>
    <submittedName>
        <fullName evidence="3">Aldehyde dehydrogenase (NADP(+))</fullName>
    </submittedName>
</protein>
<accession>A0A7W4PT28</accession>
<dbReference type="InterPro" id="IPR044151">
    <property type="entry name" value="ALDH_KGSADH"/>
</dbReference>